<keyword evidence="3" id="KW-0472">Membrane</keyword>
<dbReference type="PANTHER" id="PTHR45138">
    <property type="entry name" value="REGULATORY COMPONENTS OF SENSORY TRANSDUCTION SYSTEM"/>
    <property type="match status" value="1"/>
</dbReference>
<name>A0A931N9S5_9BURK</name>
<organism evidence="5 6">
    <name type="scientific">Inhella gelatinilytica</name>
    <dbReference type="NCBI Taxonomy" id="2795030"/>
    <lineage>
        <taxon>Bacteria</taxon>
        <taxon>Pseudomonadati</taxon>
        <taxon>Pseudomonadota</taxon>
        <taxon>Betaproteobacteria</taxon>
        <taxon>Burkholderiales</taxon>
        <taxon>Sphaerotilaceae</taxon>
        <taxon>Inhella</taxon>
    </lineage>
</organism>
<dbReference type="SUPFAM" id="SSF55073">
    <property type="entry name" value="Nucleotide cyclase"/>
    <property type="match status" value="1"/>
</dbReference>
<evidence type="ECO:0000256" key="3">
    <source>
        <dbReference type="SAM" id="Phobius"/>
    </source>
</evidence>
<dbReference type="NCBIfam" id="TIGR00254">
    <property type="entry name" value="GGDEF"/>
    <property type="match status" value="1"/>
</dbReference>
<feature type="domain" description="GGDEF" evidence="4">
    <location>
        <begin position="239"/>
        <end position="370"/>
    </location>
</feature>
<dbReference type="PANTHER" id="PTHR45138:SF9">
    <property type="entry name" value="DIGUANYLATE CYCLASE DGCM-RELATED"/>
    <property type="match status" value="1"/>
</dbReference>
<proteinExistence type="predicted"/>
<accession>A0A931N9S5</accession>
<dbReference type="Pfam" id="PF00990">
    <property type="entry name" value="GGDEF"/>
    <property type="match status" value="1"/>
</dbReference>
<dbReference type="SMART" id="SM00267">
    <property type="entry name" value="GGDEF"/>
    <property type="match status" value="1"/>
</dbReference>
<feature type="transmembrane region" description="Helical" evidence="3">
    <location>
        <begin position="157"/>
        <end position="178"/>
    </location>
</feature>
<dbReference type="InterPro" id="IPR029787">
    <property type="entry name" value="Nucleotide_cyclase"/>
</dbReference>
<dbReference type="GO" id="GO:1902201">
    <property type="term" value="P:negative regulation of bacterial-type flagellum-dependent cell motility"/>
    <property type="evidence" value="ECO:0007669"/>
    <property type="project" value="TreeGrafter"/>
</dbReference>
<dbReference type="AlphaFoldDB" id="A0A931N9S5"/>
<gene>
    <name evidence="5" type="ORF">I7X43_02320</name>
</gene>
<feature type="transmembrane region" description="Helical" evidence="3">
    <location>
        <begin position="82"/>
        <end position="102"/>
    </location>
</feature>
<dbReference type="GO" id="GO:0005886">
    <property type="term" value="C:plasma membrane"/>
    <property type="evidence" value="ECO:0007669"/>
    <property type="project" value="TreeGrafter"/>
</dbReference>
<dbReference type="FunFam" id="3.30.70.270:FF:000001">
    <property type="entry name" value="Diguanylate cyclase domain protein"/>
    <property type="match status" value="1"/>
</dbReference>
<feature type="transmembrane region" description="Helical" evidence="3">
    <location>
        <begin position="134"/>
        <end position="151"/>
    </location>
</feature>
<evidence type="ECO:0000256" key="1">
    <source>
        <dbReference type="ARBA" id="ARBA00012528"/>
    </source>
</evidence>
<dbReference type="EMBL" id="JAEDAL010000001">
    <property type="protein sequence ID" value="MBH9551673.1"/>
    <property type="molecule type" value="Genomic_DNA"/>
</dbReference>
<comment type="catalytic activity">
    <reaction evidence="2">
        <text>2 GTP = 3',3'-c-di-GMP + 2 diphosphate</text>
        <dbReference type="Rhea" id="RHEA:24898"/>
        <dbReference type="ChEBI" id="CHEBI:33019"/>
        <dbReference type="ChEBI" id="CHEBI:37565"/>
        <dbReference type="ChEBI" id="CHEBI:58805"/>
        <dbReference type="EC" id="2.7.7.65"/>
    </reaction>
</comment>
<dbReference type="PROSITE" id="PS50887">
    <property type="entry name" value="GGDEF"/>
    <property type="match status" value="1"/>
</dbReference>
<evidence type="ECO:0000313" key="6">
    <source>
        <dbReference type="Proteomes" id="UP000620139"/>
    </source>
</evidence>
<dbReference type="RefSeq" id="WP_198099275.1">
    <property type="nucleotide sequence ID" value="NZ_JAEDAL010000001.1"/>
</dbReference>
<dbReference type="EC" id="2.7.7.65" evidence="1"/>
<dbReference type="InterPro" id="IPR050469">
    <property type="entry name" value="Diguanylate_Cyclase"/>
</dbReference>
<evidence type="ECO:0000313" key="5">
    <source>
        <dbReference type="EMBL" id="MBH9551673.1"/>
    </source>
</evidence>
<dbReference type="Gene3D" id="3.30.70.270">
    <property type="match status" value="1"/>
</dbReference>
<dbReference type="CDD" id="cd01949">
    <property type="entry name" value="GGDEF"/>
    <property type="match status" value="1"/>
</dbReference>
<keyword evidence="3" id="KW-0812">Transmembrane</keyword>
<dbReference type="GO" id="GO:0043709">
    <property type="term" value="P:cell adhesion involved in single-species biofilm formation"/>
    <property type="evidence" value="ECO:0007669"/>
    <property type="project" value="TreeGrafter"/>
</dbReference>
<comment type="caution">
    <text evidence="5">The sequence shown here is derived from an EMBL/GenBank/DDBJ whole genome shotgun (WGS) entry which is preliminary data.</text>
</comment>
<sequence>MPPDDRALAQQQGFAQFIDALPRHLNNAPLGWLLVLGLSWNQVATPPVLVWMGSALAVGLPFWWQAHRLARRGGLLRQDERWAHAITVVDAGLWGLSAWVLAGQSPVIDAWMITLVCGLATLSGVVYLPFLKAFYSYLGALWLGVASSTILRGTPDARLLIGAALFFVLLVLALRPVARRLEEGRLHEIAHDRLAERLQASLVQKEHEAATDGLTGLLNRRSLDHLLAQQVRGVEGPPRRLAVLMLDIDHFKRVNDTLGHPVGDRTLQAFAQRIQQQLRTGDLCARYGGEEFAVLLPGATLAVACEVAERLRQSVQATPLLSDPLVDNTVSIGVSTALESDTPQSLLKRADEALYRAKSDGRNRVCSDPAAAPPVA</sequence>
<feature type="transmembrane region" description="Helical" evidence="3">
    <location>
        <begin position="48"/>
        <end position="70"/>
    </location>
</feature>
<keyword evidence="3" id="KW-1133">Transmembrane helix</keyword>
<dbReference type="InterPro" id="IPR000160">
    <property type="entry name" value="GGDEF_dom"/>
</dbReference>
<keyword evidence="6" id="KW-1185">Reference proteome</keyword>
<protein>
    <recommendedName>
        <fullName evidence="1">diguanylate cyclase</fullName>
        <ecNumber evidence="1">2.7.7.65</ecNumber>
    </recommendedName>
</protein>
<dbReference type="InterPro" id="IPR043128">
    <property type="entry name" value="Rev_trsase/Diguanyl_cyclase"/>
</dbReference>
<dbReference type="Proteomes" id="UP000620139">
    <property type="component" value="Unassembled WGS sequence"/>
</dbReference>
<reference evidence="5" key="1">
    <citation type="submission" date="2020-12" db="EMBL/GenBank/DDBJ databases">
        <title>The genome sequence of Inhella sp. 4Y17.</title>
        <authorList>
            <person name="Liu Y."/>
        </authorList>
    </citation>
    <scope>NUCLEOTIDE SEQUENCE</scope>
    <source>
        <strain evidence="5">4Y10</strain>
    </source>
</reference>
<dbReference type="GO" id="GO:0052621">
    <property type="term" value="F:diguanylate cyclase activity"/>
    <property type="evidence" value="ECO:0007669"/>
    <property type="project" value="UniProtKB-EC"/>
</dbReference>
<evidence type="ECO:0000259" key="4">
    <source>
        <dbReference type="PROSITE" id="PS50887"/>
    </source>
</evidence>
<evidence type="ECO:0000256" key="2">
    <source>
        <dbReference type="ARBA" id="ARBA00034247"/>
    </source>
</evidence>